<evidence type="ECO:0008006" key="3">
    <source>
        <dbReference type="Google" id="ProtNLM"/>
    </source>
</evidence>
<dbReference type="EMBL" id="NFZW01000016">
    <property type="protein sequence ID" value="RFA34384.1"/>
    <property type="molecule type" value="Genomic_DNA"/>
</dbReference>
<comment type="caution">
    <text evidence="1">The sequence shown here is derived from an EMBL/GenBank/DDBJ whole genome shotgun (WGS) entry which is preliminary data.</text>
</comment>
<keyword evidence="2" id="KW-1185">Reference proteome</keyword>
<sequence length="403" mass="45091">MLNRQQRRRVSSMTNKMGKGIGLVAGAVAALGLASSVQADEINLPSTLIWSAYPTGTTGYGQAVGIGNVLQNRYGVNLRVVPGRNDVSRMEPLRRGRANFVFGGSEAMSVQEGLRDFGVRGWGPQPIRVGLWNLSDACSFALQVHADSDMHTIEDIKGKRVPFVQGAAAPNAGFEYLMRYGNLTWDDVQVVEIGGYMGMVEAFIDNRLDVKWNSCDAAVLHRVANAPRGFRFIEFPHDNEEAVARVSEEAPWFVPHVATKAVGVDVGDGIEVFSSPYPLMTTLVTEPEDTVYGLVRAMHQHHDEYIDSAPGQEGWAMERQAIETSFVPFHDGAIRYFKEIGVWTEEAQRNHEQQVRRQQLLMEAWENYVADAPRDEQAFAEGWMEVRYNTLVENDMIPLSRRW</sequence>
<protein>
    <recommendedName>
        <fullName evidence="3">TRAP transporter solute receptor, TAXI family</fullName>
    </recommendedName>
</protein>
<dbReference type="Gene3D" id="3.40.190.10">
    <property type="entry name" value="Periplasmic binding protein-like II"/>
    <property type="match status" value="2"/>
</dbReference>
<dbReference type="PANTHER" id="PTHR42941">
    <property type="entry name" value="SLL1037 PROTEIN"/>
    <property type="match status" value="1"/>
</dbReference>
<dbReference type="OrthoDB" id="9780180at2"/>
<dbReference type="Pfam" id="PF16868">
    <property type="entry name" value="NMT1_3"/>
    <property type="match status" value="1"/>
</dbReference>
<evidence type="ECO:0000313" key="1">
    <source>
        <dbReference type="EMBL" id="RFA34384.1"/>
    </source>
</evidence>
<dbReference type="PANTHER" id="PTHR42941:SF1">
    <property type="entry name" value="SLL1037 PROTEIN"/>
    <property type="match status" value="1"/>
</dbReference>
<dbReference type="Proteomes" id="UP000256763">
    <property type="component" value="Unassembled WGS sequence"/>
</dbReference>
<dbReference type="SUPFAM" id="SSF53850">
    <property type="entry name" value="Periplasmic binding protein-like II"/>
    <property type="match status" value="1"/>
</dbReference>
<name>A0A3E0WN45_9GAMM</name>
<organism evidence="1 2">
    <name type="scientific">Alkalilimnicola ehrlichii</name>
    <dbReference type="NCBI Taxonomy" id="351052"/>
    <lineage>
        <taxon>Bacteria</taxon>
        <taxon>Pseudomonadati</taxon>
        <taxon>Pseudomonadota</taxon>
        <taxon>Gammaproteobacteria</taxon>
        <taxon>Chromatiales</taxon>
        <taxon>Ectothiorhodospiraceae</taxon>
        <taxon>Alkalilimnicola</taxon>
    </lineage>
</organism>
<reference evidence="2" key="1">
    <citation type="submission" date="2017-05" db="EMBL/GenBank/DDBJ databases">
        <authorList>
            <person name="Sharma S."/>
            <person name="Sidhu C."/>
            <person name="Pinnaka A.K."/>
        </authorList>
    </citation>
    <scope>NUCLEOTIDE SEQUENCE [LARGE SCALE GENOMIC DNA]</scope>
    <source>
        <strain evidence="2">AK93</strain>
    </source>
</reference>
<dbReference type="InterPro" id="IPR011852">
    <property type="entry name" value="TRAP_TAXI"/>
</dbReference>
<evidence type="ECO:0000313" key="2">
    <source>
        <dbReference type="Proteomes" id="UP000256763"/>
    </source>
</evidence>
<dbReference type="NCBIfam" id="TIGR02122">
    <property type="entry name" value="TRAP_TAXI"/>
    <property type="match status" value="1"/>
</dbReference>
<dbReference type="AlphaFoldDB" id="A0A3E0WN45"/>
<proteinExistence type="predicted"/>
<accession>A0A3E0WN45</accession>
<gene>
    <name evidence="1" type="ORF">CAL65_15170</name>
</gene>